<keyword evidence="2" id="KW-1133">Transmembrane helix</keyword>
<feature type="coiled-coil region" evidence="1">
    <location>
        <begin position="599"/>
        <end position="626"/>
    </location>
</feature>
<dbReference type="Proteomes" id="UP000198615">
    <property type="component" value="Unassembled WGS sequence"/>
</dbReference>
<name>A0A8G2BGJ1_9PROT</name>
<comment type="caution">
    <text evidence="5">The sequence shown here is derived from an EMBL/GenBank/DDBJ whole genome shotgun (WGS) entry which is preliminary data.</text>
</comment>
<evidence type="ECO:0000313" key="6">
    <source>
        <dbReference type="Proteomes" id="UP000198615"/>
    </source>
</evidence>
<dbReference type="RefSeq" id="WP_093149550.1">
    <property type="nucleotide sequence ID" value="NZ_FNBW01000004.1"/>
</dbReference>
<keyword evidence="2" id="KW-0812">Transmembrane</keyword>
<reference evidence="5 6" key="1">
    <citation type="submission" date="2016-10" db="EMBL/GenBank/DDBJ databases">
        <authorList>
            <person name="Varghese N."/>
            <person name="Submissions S."/>
        </authorList>
    </citation>
    <scope>NUCLEOTIDE SEQUENCE [LARGE SCALE GENOMIC DNA]</scope>
    <source>
        <strain evidence="5 6">DSM 18839</strain>
    </source>
</reference>
<keyword evidence="6" id="KW-1185">Reference proteome</keyword>
<proteinExistence type="predicted"/>
<feature type="transmembrane region" description="Helical" evidence="2">
    <location>
        <begin position="622"/>
        <end position="642"/>
    </location>
</feature>
<dbReference type="InterPro" id="IPR055396">
    <property type="entry name" value="DUF7088"/>
</dbReference>
<dbReference type="OrthoDB" id="9777219at2"/>
<feature type="domain" description="ABC-type uncharacterised transport system" evidence="3">
    <location>
        <begin position="214"/>
        <end position="509"/>
    </location>
</feature>
<dbReference type="AlphaFoldDB" id="A0A8G2BGJ1"/>
<feature type="coiled-coil region" evidence="1">
    <location>
        <begin position="539"/>
        <end position="570"/>
    </location>
</feature>
<keyword evidence="1" id="KW-0175">Coiled coil</keyword>
<sequence length="658" mass="72211">MTMATVDAPAAGTKAKKARPAPQNRLTAIALFLLAALFVSINVLAAFSLTSYRVDLTEDQLFSLSPATERVLSQLEEPITLQFYYSKRLGSQYPTYGVYAERVRDMLQEYADRSRGKIVLEIYDPEPFTPVEDRAVSYGLQSVALEGVDGNVFFGLVGTNTTDDVEQVAFFQPDREAFLEYDITKMIYALSTGTTGKVGILGNKKITMDVRMGQGGRPEQLPPALVTTRIEEVLEVEELDEEVEVIPDDISILMVIHPKTLPERTRFAIDQYILGGGKAVIFVDPYSEADGWQAANGPVNGAASSLDEMFEAWGLEMPTDKVVADRFAGRRVGNATGTGYVTYVPWLLLRGPNLDGDSPITAQVDSVAVASAGYLKLKEGSPLTLEPLLTSSPGSTLFDVKQVATQRPNPQALLNQYRAGPERFVIAGTLTGEVPTAFPDGQPEAVEGGNPELRHDFDVVREASAGPIDVMVIADTDLLDDRFWVNYQNFQGQRVAVPGAGNGDFVANALDAMTGSSALLDLRGQGSTYRPFEVMETLKRDADRTYQAKEQELRNTLEETQKKLRGLRERDGSTGGPVALSEEEQATMRQLQGDVLRIRSELRGVQASLRSDVERLERELQFINIALMPILVALFALALSVIRARRRRRRIETADAGA</sequence>
<evidence type="ECO:0000259" key="3">
    <source>
        <dbReference type="Pfam" id="PF09822"/>
    </source>
</evidence>
<protein>
    <submittedName>
        <fullName evidence="5">ABC-type uncharacterized transport system involved in gliding motility, auxiliary component</fullName>
    </submittedName>
</protein>
<keyword evidence="2" id="KW-0472">Membrane</keyword>
<dbReference type="Pfam" id="PF09822">
    <property type="entry name" value="ABC_transp_aux"/>
    <property type="match status" value="1"/>
</dbReference>
<gene>
    <name evidence="5" type="ORF">SAMN05660686_01670</name>
</gene>
<evidence type="ECO:0000259" key="4">
    <source>
        <dbReference type="Pfam" id="PF23357"/>
    </source>
</evidence>
<evidence type="ECO:0000256" key="2">
    <source>
        <dbReference type="SAM" id="Phobius"/>
    </source>
</evidence>
<dbReference type="InterPro" id="IPR019196">
    <property type="entry name" value="ABC_transp_unknown"/>
</dbReference>
<evidence type="ECO:0000313" key="5">
    <source>
        <dbReference type="EMBL" id="SDF56010.1"/>
    </source>
</evidence>
<dbReference type="Pfam" id="PF23357">
    <property type="entry name" value="DUF7088"/>
    <property type="match status" value="1"/>
</dbReference>
<feature type="domain" description="DUF7088" evidence="4">
    <location>
        <begin position="58"/>
        <end position="158"/>
    </location>
</feature>
<evidence type="ECO:0000256" key="1">
    <source>
        <dbReference type="SAM" id="Coils"/>
    </source>
</evidence>
<organism evidence="5 6">
    <name type="scientific">Thalassobaculum litoreum DSM 18839</name>
    <dbReference type="NCBI Taxonomy" id="1123362"/>
    <lineage>
        <taxon>Bacteria</taxon>
        <taxon>Pseudomonadati</taxon>
        <taxon>Pseudomonadota</taxon>
        <taxon>Alphaproteobacteria</taxon>
        <taxon>Rhodospirillales</taxon>
        <taxon>Thalassobaculaceae</taxon>
        <taxon>Thalassobaculum</taxon>
    </lineage>
</organism>
<dbReference type="EMBL" id="FNBW01000004">
    <property type="protein sequence ID" value="SDF56010.1"/>
    <property type="molecule type" value="Genomic_DNA"/>
</dbReference>
<accession>A0A8G2BGJ1</accession>